<dbReference type="SUPFAM" id="SSF46785">
    <property type="entry name" value="Winged helix' DNA-binding domain"/>
    <property type="match status" value="1"/>
</dbReference>
<evidence type="ECO:0000313" key="5">
    <source>
        <dbReference type="EMBL" id="NYE83018.1"/>
    </source>
</evidence>
<dbReference type="Proteomes" id="UP000542125">
    <property type="component" value="Unassembled WGS sequence"/>
</dbReference>
<protein>
    <submittedName>
        <fullName evidence="5">DNA-binding MarR family transcriptional regulator</fullName>
    </submittedName>
</protein>
<organism evidence="5 6">
    <name type="scientific">Pigmentiphaga litoralis</name>
    <dbReference type="NCBI Taxonomy" id="516702"/>
    <lineage>
        <taxon>Bacteria</taxon>
        <taxon>Pseudomonadati</taxon>
        <taxon>Pseudomonadota</taxon>
        <taxon>Betaproteobacteria</taxon>
        <taxon>Burkholderiales</taxon>
        <taxon>Alcaligenaceae</taxon>
        <taxon>Pigmentiphaga</taxon>
    </lineage>
</organism>
<keyword evidence="6" id="KW-1185">Reference proteome</keyword>
<evidence type="ECO:0000313" key="6">
    <source>
        <dbReference type="Proteomes" id="UP000542125"/>
    </source>
</evidence>
<evidence type="ECO:0000256" key="1">
    <source>
        <dbReference type="ARBA" id="ARBA00023015"/>
    </source>
</evidence>
<name>A0A7Y9IV11_9BURK</name>
<dbReference type="InterPro" id="IPR000835">
    <property type="entry name" value="HTH_MarR-typ"/>
</dbReference>
<evidence type="ECO:0000259" key="4">
    <source>
        <dbReference type="PROSITE" id="PS50995"/>
    </source>
</evidence>
<keyword evidence="2 5" id="KW-0238">DNA-binding</keyword>
<proteinExistence type="predicted"/>
<dbReference type="PANTHER" id="PTHR42756:SF1">
    <property type="entry name" value="TRANSCRIPTIONAL REPRESSOR OF EMRAB OPERON"/>
    <property type="match status" value="1"/>
</dbReference>
<dbReference type="InterPro" id="IPR036390">
    <property type="entry name" value="WH_DNA-bd_sf"/>
</dbReference>
<dbReference type="SMART" id="SM00347">
    <property type="entry name" value="HTH_MARR"/>
    <property type="match status" value="1"/>
</dbReference>
<dbReference type="PROSITE" id="PS50995">
    <property type="entry name" value="HTH_MARR_2"/>
    <property type="match status" value="1"/>
</dbReference>
<dbReference type="GO" id="GO:0003677">
    <property type="term" value="F:DNA binding"/>
    <property type="evidence" value="ECO:0007669"/>
    <property type="project" value="UniProtKB-KW"/>
</dbReference>
<reference evidence="5 6" key="1">
    <citation type="submission" date="2020-07" db="EMBL/GenBank/DDBJ databases">
        <title>Genomic Encyclopedia of Type Strains, Phase IV (KMG-V): Genome sequencing to study the core and pangenomes of soil and plant-associated prokaryotes.</title>
        <authorList>
            <person name="Whitman W."/>
        </authorList>
    </citation>
    <scope>NUCLEOTIDE SEQUENCE [LARGE SCALE GENOMIC DNA]</scope>
    <source>
        <strain evidence="5 6">SAS40</strain>
    </source>
</reference>
<dbReference type="PROSITE" id="PS01117">
    <property type="entry name" value="HTH_MARR_1"/>
    <property type="match status" value="1"/>
</dbReference>
<dbReference type="PRINTS" id="PR00598">
    <property type="entry name" value="HTHMARR"/>
</dbReference>
<accession>A0A7Y9IV11</accession>
<dbReference type="GO" id="GO:0003700">
    <property type="term" value="F:DNA-binding transcription factor activity"/>
    <property type="evidence" value="ECO:0007669"/>
    <property type="project" value="InterPro"/>
</dbReference>
<keyword evidence="1" id="KW-0805">Transcription regulation</keyword>
<dbReference type="Pfam" id="PF01047">
    <property type="entry name" value="MarR"/>
    <property type="match status" value="1"/>
</dbReference>
<dbReference type="AlphaFoldDB" id="A0A7Y9IV11"/>
<feature type="domain" description="HTH marR-type" evidence="4">
    <location>
        <begin position="26"/>
        <end position="158"/>
    </location>
</feature>
<evidence type="ECO:0000256" key="2">
    <source>
        <dbReference type="ARBA" id="ARBA00023125"/>
    </source>
</evidence>
<keyword evidence="3" id="KW-0804">Transcription</keyword>
<dbReference type="RefSeq" id="WP_179586355.1">
    <property type="nucleotide sequence ID" value="NZ_JACBYR010000001.1"/>
</dbReference>
<evidence type="ECO:0000256" key="3">
    <source>
        <dbReference type="ARBA" id="ARBA00023163"/>
    </source>
</evidence>
<dbReference type="Gene3D" id="1.10.10.10">
    <property type="entry name" value="Winged helix-like DNA-binding domain superfamily/Winged helix DNA-binding domain"/>
    <property type="match status" value="1"/>
</dbReference>
<sequence length="165" mass="18367">MVKQSSTPPLDDDAQLRQSLSRYNPDDSVGYLVKQAHVLLQRAVDAEMTAIDLTAMQWRPLIMLAMGMGDTAADLARQACVDTGAVTRMLDRLESKGLVRRVRSVEDRRVIKLELTPEGRQVAIQIPELLEAVMERLTRGFAADDIDQFKGFLRRMIANGESPAA</sequence>
<dbReference type="PANTHER" id="PTHR42756">
    <property type="entry name" value="TRANSCRIPTIONAL REGULATOR, MARR"/>
    <property type="match status" value="1"/>
</dbReference>
<dbReference type="InterPro" id="IPR023187">
    <property type="entry name" value="Tscrpt_reg_MarR-type_CS"/>
</dbReference>
<dbReference type="InterPro" id="IPR036388">
    <property type="entry name" value="WH-like_DNA-bd_sf"/>
</dbReference>
<dbReference type="EMBL" id="JACBYR010000001">
    <property type="protein sequence ID" value="NYE83018.1"/>
    <property type="molecule type" value="Genomic_DNA"/>
</dbReference>
<comment type="caution">
    <text evidence="5">The sequence shown here is derived from an EMBL/GenBank/DDBJ whole genome shotgun (WGS) entry which is preliminary data.</text>
</comment>
<gene>
    <name evidence="5" type="ORF">FHW18_002289</name>
</gene>